<keyword evidence="3" id="KW-1185">Reference proteome</keyword>
<dbReference type="OrthoDB" id="2333384at2759"/>
<sequence length="437" mass="48101">MPDMIASEILLESEGIDLFGDPTADLDSFVIRGKLRLFLAKPRRITRIYMRFTGQTQTSIMDDLDGQYPIVQVADSGLNIIEKSTRFTAGLTDVPFELSIPGDIPATCSLPQGQTSYTLSVEIMLSSPLNKLIKPIYIEKPIPVRRSFVTGLDLLAYMPSSRCKGTRRQMAAEFEAPKVVCQESGSIVVHGKVLGCFNKIVVRLEQLTVYRLCSNDPKRPTSMGPLFDKPVVENTVAFERQYDFENIVGDIEEEIVAEIHTTSPKTPLFTDVRSPLIEVCHRLRINIHWVDKKEQTMSLAFPVVVSTLPFKDVSARALADLAPPTILWTRAAIGSDGDEQVIEDVRHDHELPSYGNLIPTSRPSINTSFNTAAVASSDTSNDASPPSTPHSISSATSNLSIAHNSLEDSVSRAMRSVRSIMTHDSQGVGLALSKLFP</sequence>
<protein>
    <recommendedName>
        <fullName evidence="4">Arrestin C-terminal-like domain-containing protein</fullName>
    </recommendedName>
</protein>
<organism evidence="2 3">
    <name type="scientific">Umbelopsis vinacea</name>
    <dbReference type="NCBI Taxonomy" id="44442"/>
    <lineage>
        <taxon>Eukaryota</taxon>
        <taxon>Fungi</taxon>
        <taxon>Fungi incertae sedis</taxon>
        <taxon>Mucoromycota</taxon>
        <taxon>Mucoromycotina</taxon>
        <taxon>Umbelopsidomycetes</taxon>
        <taxon>Umbelopsidales</taxon>
        <taxon>Umbelopsidaceae</taxon>
        <taxon>Umbelopsis</taxon>
    </lineage>
</organism>
<feature type="region of interest" description="Disordered" evidence="1">
    <location>
        <begin position="376"/>
        <end position="396"/>
    </location>
</feature>
<gene>
    <name evidence="2" type="ORF">INT44_001757</name>
</gene>
<dbReference type="AlphaFoldDB" id="A0A8H7PQH9"/>
<accession>A0A8H7PQH9</accession>
<name>A0A8H7PQH9_9FUNG</name>
<dbReference type="InterPro" id="IPR014752">
    <property type="entry name" value="Arrestin-like_C"/>
</dbReference>
<dbReference type="Gene3D" id="2.60.40.640">
    <property type="match status" value="1"/>
</dbReference>
<evidence type="ECO:0000313" key="2">
    <source>
        <dbReference type="EMBL" id="KAG2178604.1"/>
    </source>
</evidence>
<dbReference type="EMBL" id="JAEPRA010000011">
    <property type="protein sequence ID" value="KAG2178604.1"/>
    <property type="molecule type" value="Genomic_DNA"/>
</dbReference>
<evidence type="ECO:0000256" key="1">
    <source>
        <dbReference type="SAM" id="MobiDB-lite"/>
    </source>
</evidence>
<evidence type="ECO:0000313" key="3">
    <source>
        <dbReference type="Proteomes" id="UP000612746"/>
    </source>
</evidence>
<reference evidence="2" key="1">
    <citation type="submission" date="2020-12" db="EMBL/GenBank/DDBJ databases">
        <title>Metabolic potential, ecology and presence of endohyphal bacteria is reflected in genomic diversity of Mucoromycotina.</title>
        <authorList>
            <person name="Muszewska A."/>
            <person name="Okrasinska A."/>
            <person name="Steczkiewicz K."/>
            <person name="Drgas O."/>
            <person name="Orlowska M."/>
            <person name="Perlinska-Lenart U."/>
            <person name="Aleksandrzak-Piekarczyk T."/>
            <person name="Szatraj K."/>
            <person name="Zielenkiewicz U."/>
            <person name="Pilsyk S."/>
            <person name="Malc E."/>
            <person name="Mieczkowski P."/>
            <person name="Kruszewska J.S."/>
            <person name="Biernat P."/>
            <person name="Pawlowska J."/>
        </authorList>
    </citation>
    <scope>NUCLEOTIDE SEQUENCE</scope>
    <source>
        <strain evidence="2">WA0000051536</strain>
    </source>
</reference>
<proteinExistence type="predicted"/>
<evidence type="ECO:0008006" key="4">
    <source>
        <dbReference type="Google" id="ProtNLM"/>
    </source>
</evidence>
<dbReference type="Proteomes" id="UP000612746">
    <property type="component" value="Unassembled WGS sequence"/>
</dbReference>
<comment type="caution">
    <text evidence="2">The sequence shown here is derived from an EMBL/GenBank/DDBJ whole genome shotgun (WGS) entry which is preliminary data.</text>
</comment>